<dbReference type="Proteomes" id="UP001209730">
    <property type="component" value="Unassembled WGS sequence"/>
</dbReference>
<organism evidence="1 2">
    <name type="scientific">Microbulbifer thermotolerans</name>
    <dbReference type="NCBI Taxonomy" id="252514"/>
    <lineage>
        <taxon>Bacteria</taxon>
        <taxon>Pseudomonadati</taxon>
        <taxon>Pseudomonadota</taxon>
        <taxon>Gammaproteobacteria</taxon>
        <taxon>Cellvibrionales</taxon>
        <taxon>Microbulbiferaceae</taxon>
        <taxon>Microbulbifer</taxon>
    </lineage>
</organism>
<name>A0AB35I286_MICTH</name>
<evidence type="ECO:0000313" key="2">
    <source>
        <dbReference type="Proteomes" id="UP001209730"/>
    </source>
</evidence>
<comment type="caution">
    <text evidence="1">The sequence shown here is derived from an EMBL/GenBank/DDBJ whole genome shotgun (WGS) entry which is preliminary data.</text>
</comment>
<protein>
    <submittedName>
        <fullName evidence="1">Uncharacterized protein</fullName>
    </submittedName>
</protein>
<feature type="non-terminal residue" evidence="1">
    <location>
        <position position="1"/>
    </location>
</feature>
<gene>
    <name evidence="1" type="ORF">OQJ68_16150</name>
</gene>
<proteinExistence type="predicted"/>
<sequence>GEIHQSVTIWLTQNFEHPQSLSANREFTVSERLLSPFQTPTTYQTLSNHGDLLTISTFS</sequence>
<accession>A0AB35I286</accession>
<dbReference type="AlphaFoldDB" id="A0AB35I286"/>
<evidence type="ECO:0000313" key="1">
    <source>
        <dbReference type="EMBL" id="MCX2803318.1"/>
    </source>
</evidence>
<reference evidence="1" key="1">
    <citation type="submission" date="2022-11" db="EMBL/GenBank/DDBJ databases">
        <title>Chitin-degrading and fungicidal potential of chitinolytic bacterial strains from marine environment of the Pacific Ocean regions.</title>
        <authorList>
            <person name="Pentekhina I."/>
            <person name="Nedashkovskaya O."/>
            <person name="Seitkalieva A."/>
            <person name="Podvolotskaya A."/>
            <person name="Tekutyeva L."/>
            <person name="Balabanova L."/>
        </authorList>
    </citation>
    <scope>NUCLEOTIDE SEQUENCE</scope>
    <source>
        <strain evidence="1">KMM 6838</strain>
    </source>
</reference>
<dbReference type="EMBL" id="JAPHQB010000047">
    <property type="protein sequence ID" value="MCX2803318.1"/>
    <property type="molecule type" value="Genomic_DNA"/>
</dbReference>
<dbReference type="RefSeq" id="WP_266066720.1">
    <property type="nucleotide sequence ID" value="NZ_JAPHQB010000047.1"/>
</dbReference>